<dbReference type="AlphaFoldDB" id="A0A0J9SI57"/>
<feature type="chain" id="PRO_5005322472" evidence="2">
    <location>
        <begin position="25"/>
        <end position="523"/>
    </location>
</feature>
<evidence type="ECO:0000256" key="1">
    <source>
        <dbReference type="SAM" id="MobiDB-lite"/>
    </source>
</evidence>
<dbReference type="Proteomes" id="UP000053562">
    <property type="component" value="Unassembled WGS sequence"/>
</dbReference>
<dbReference type="EMBL" id="KQ234166">
    <property type="protein sequence ID" value="KMZ82689.1"/>
    <property type="molecule type" value="Genomic_DNA"/>
</dbReference>
<evidence type="ECO:0000256" key="2">
    <source>
        <dbReference type="SAM" id="SignalP"/>
    </source>
</evidence>
<organism evidence="3 4">
    <name type="scientific">Plasmodium vivax India VII</name>
    <dbReference type="NCBI Taxonomy" id="1077284"/>
    <lineage>
        <taxon>Eukaryota</taxon>
        <taxon>Sar</taxon>
        <taxon>Alveolata</taxon>
        <taxon>Apicomplexa</taxon>
        <taxon>Aconoidasida</taxon>
        <taxon>Haemosporida</taxon>
        <taxon>Plasmodiidae</taxon>
        <taxon>Plasmodium</taxon>
        <taxon>Plasmodium (Plasmodium)</taxon>
    </lineage>
</organism>
<protein>
    <submittedName>
        <fullName evidence="3">Uncharacterized protein</fullName>
    </submittedName>
</protein>
<sequence>MRGAAIRVLLLAALPLLRKNQVDSLQLYANEMGTPATDSLNGSAKSAAASNSGAPPTVPNIMLDGNTQFSESLKDFLKGTNSGEGAKGDGSNLFQGDPLLGDAIIGENFVEENKEFIKKQILSDLYSKFIIEVVNNNTVSFLDQLSGDKSSSSEFQIELEESCSPFFCEKVMRAKEVQKPGVAEASQASEASQANSASTSNAANPASTSNSVSDEREIKLHSGGADGRANDAAEGTDHLVVNLDAVKRAAEGDTQKGTDQADVEGLFTRTVDGNEEKQKIILTDGDNVYVLEEITQGGNSPFGQEDPNKQHVEQEIKMHVPSEVNEREGERNKDLLEDLLNSSDSILDDISGPVSNIQTDSAKGIREHDRSKDAPTSPDSSAPNDVNDLKENIFTLNEEELSKKILDDIKMNSEDKVECYTMSDDESKCNSYKKCTYVNIDGKDTCFLDYNYMLFLKNSNCSLQPKSALLSISKDLLRNEIINRQMFQLLRNSNNKNFICDTITYSFLTNVVDNTSYEEEIFT</sequence>
<feature type="compositionally biased region" description="Low complexity" evidence="1">
    <location>
        <begin position="39"/>
        <end position="54"/>
    </location>
</feature>
<evidence type="ECO:0000313" key="3">
    <source>
        <dbReference type="EMBL" id="KMZ82689.1"/>
    </source>
</evidence>
<reference evidence="3 4" key="1">
    <citation type="submission" date="2011-08" db="EMBL/GenBank/DDBJ databases">
        <title>The Genome Sequence of Plasmodium vivax India VII.</title>
        <authorList>
            <consortium name="The Broad Institute Genome Sequencing Platform"/>
            <consortium name="The Broad Institute Genome Sequencing Center for Infectious Disease"/>
            <person name="Neafsey D."/>
            <person name="Carlton J."/>
            <person name="Barnwell J."/>
            <person name="Collins W."/>
            <person name="Escalante A."/>
            <person name="Mullikin J."/>
            <person name="Saul A."/>
            <person name="Guigo R."/>
            <person name="Camara F."/>
            <person name="Young S.K."/>
            <person name="Zeng Q."/>
            <person name="Gargeya S."/>
            <person name="Fitzgerald M."/>
            <person name="Haas B."/>
            <person name="Abouelleil A."/>
            <person name="Alvarado L."/>
            <person name="Arachchi H.M."/>
            <person name="Berlin A."/>
            <person name="Brown A."/>
            <person name="Chapman S.B."/>
            <person name="Chen Z."/>
            <person name="Dunbar C."/>
            <person name="Freedman E."/>
            <person name="Gearin G."/>
            <person name="Gellesch M."/>
            <person name="Goldberg J."/>
            <person name="Griggs A."/>
            <person name="Gujja S."/>
            <person name="Heiman D."/>
            <person name="Howarth C."/>
            <person name="Larson L."/>
            <person name="Lui A."/>
            <person name="MacDonald P.J.P."/>
            <person name="Montmayeur A."/>
            <person name="Murphy C."/>
            <person name="Neiman D."/>
            <person name="Pearson M."/>
            <person name="Priest M."/>
            <person name="Roberts A."/>
            <person name="Saif S."/>
            <person name="Shea T."/>
            <person name="Shenoy N."/>
            <person name="Sisk P."/>
            <person name="Stolte C."/>
            <person name="Sykes S."/>
            <person name="Wortman J."/>
            <person name="Nusbaum C."/>
            <person name="Birren B."/>
        </authorList>
    </citation>
    <scope>NUCLEOTIDE SEQUENCE [LARGE SCALE GENOMIC DNA]</scope>
    <source>
        <strain evidence="3 4">India VII</strain>
    </source>
</reference>
<feature type="compositionally biased region" description="Low complexity" evidence="1">
    <location>
        <begin position="183"/>
        <end position="211"/>
    </location>
</feature>
<dbReference type="OrthoDB" id="377572at2759"/>
<evidence type="ECO:0000313" key="4">
    <source>
        <dbReference type="Proteomes" id="UP000053562"/>
    </source>
</evidence>
<feature type="region of interest" description="Disordered" evidence="1">
    <location>
        <begin position="345"/>
        <end position="387"/>
    </location>
</feature>
<feature type="region of interest" description="Disordered" evidence="1">
    <location>
        <begin position="39"/>
        <end position="59"/>
    </location>
</feature>
<gene>
    <name evidence="3" type="ORF">PVIIG_02474</name>
</gene>
<keyword evidence="2" id="KW-0732">Signal</keyword>
<feature type="compositionally biased region" description="Basic and acidic residues" evidence="1">
    <location>
        <begin position="363"/>
        <end position="373"/>
    </location>
</feature>
<feature type="signal peptide" evidence="2">
    <location>
        <begin position="1"/>
        <end position="24"/>
    </location>
</feature>
<accession>A0A0J9SI57</accession>
<feature type="region of interest" description="Disordered" evidence="1">
    <location>
        <begin position="182"/>
        <end position="216"/>
    </location>
</feature>
<name>A0A0J9SI57_PLAVI</name>
<proteinExistence type="predicted"/>